<keyword evidence="7" id="KW-0175">Coiled coil</keyword>
<evidence type="ECO:0000256" key="3">
    <source>
        <dbReference type="ARBA" id="ARBA00022723"/>
    </source>
</evidence>
<feature type="domain" description="M23ase beta-sheet core" evidence="9">
    <location>
        <begin position="333"/>
        <end position="427"/>
    </location>
</feature>
<keyword evidence="8" id="KW-0812">Transmembrane</keyword>
<dbReference type="OrthoDB" id="9805070at2"/>
<dbReference type="SUPFAM" id="SSF51261">
    <property type="entry name" value="Duplicated hybrid motif"/>
    <property type="match status" value="1"/>
</dbReference>
<keyword evidence="8" id="KW-0472">Membrane</keyword>
<dbReference type="Gene3D" id="2.70.70.10">
    <property type="entry name" value="Glucose Permease (Domain IIA)"/>
    <property type="match status" value="1"/>
</dbReference>
<dbReference type="Pfam" id="PF01551">
    <property type="entry name" value="Peptidase_M23"/>
    <property type="match status" value="1"/>
</dbReference>
<keyword evidence="8" id="KW-1133">Transmembrane helix</keyword>
<evidence type="ECO:0000313" key="11">
    <source>
        <dbReference type="Proteomes" id="UP000199412"/>
    </source>
</evidence>
<comment type="cofactor">
    <cofactor evidence="1">
        <name>Zn(2+)</name>
        <dbReference type="ChEBI" id="CHEBI:29105"/>
    </cofactor>
</comment>
<reference evidence="10 11" key="1">
    <citation type="submission" date="2016-10" db="EMBL/GenBank/DDBJ databases">
        <authorList>
            <person name="de Groot N.N."/>
        </authorList>
    </citation>
    <scope>NUCLEOTIDE SEQUENCE [LARGE SCALE GENOMIC DNA]</scope>
    <source>
        <strain evidence="10 11">ATCC 700224</strain>
    </source>
</reference>
<keyword evidence="6" id="KW-0482">Metalloprotease</keyword>
<evidence type="ECO:0000256" key="2">
    <source>
        <dbReference type="ARBA" id="ARBA00022670"/>
    </source>
</evidence>
<keyword evidence="3" id="KW-0479">Metal-binding</keyword>
<feature type="coiled-coil region" evidence="7">
    <location>
        <begin position="74"/>
        <end position="101"/>
    </location>
</feature>
<dbReference type="STRING" id="69960.SAMN05421720_1173"/>
<dbReference type="InterPro" id="IPR011055">
    <property type="entry name" value="Dup_hybrid_motif"/>
</dbReference>
<dbReference type="InterPro" id="IPR050570">
    <property type="entry name" value="Cell_wall_metabolism_enzyme"/>
</dbReference>
<keyword evidence="2" id="KW-0645">Protease</keyword>
<dbReference type="CDD" id="cd12797">
    <property type="entry name" value="M23_peptidase"/>
    <property type="match status" value="1"/>
</dbReference>
<proteinExistence type="predicted"/>
<feature type="transmembrane region" description="Helical" evidence="8">
    <location>
        <begin position="47"/>
        <end position="70"/>
    </location>
</feature>
<dbReference type="InterPro" id="IPR016047">
    <property type="entry name" value="M23ase_b-sheet_dom"/>
</dbReference>
<dbReference type="GO" id="GO:0006508">
    <property type="term" value="P:proteolysis"/>
    <property type="evidence" value="ECO:0007669"/>
    <property type="project" value="UniProtKB-KW"/>
</dbReference>
<organism evidence="10 11">
    <name type="scientific">Rhodospira trueperi</name>
    <dbReference type="NCBI Taxonomy" id="69960"/>
    <lineage>
        <taxon>Bacteria</taxon>
        <taxon>Pseudomonadati</taxon>
        <taxon>Pseudomonadota</taxon>
        <taxon>Alphaproteobacteria</taxon>
        <taxon>Rhodospirillales</taxon>
        <taxon>Rhodospirillaceae</taxon>
        <taxon>Rhodospira</taxon>
    </lineage>
</organism>
<evidence type="ECO:0000259" key="9">
    <source>
        <dbReference type="Pfam" id="PF01551"/>
    </source>
</evidence>
<keyword evidence="4" id="KW-0378">Hydrolase</keyword>
<evidence type="ECO:0000256" key="6">
    <source>
        <dbReference type="ARBA" id="ARBA00023049"/>
    </source>
</evidence>
<dbReference type="AlphaFoldDB" id="A0A1G7H0E8"/>
<protein>
    <submittedName>
        <fullName evidence="10">Peptidase family M23</fullName>
    </submittedName>
</protein>
<evidence type="ECO:0000256" key="7">
    <source>
        <dbReference type="SAM" id="Coils"/>
    </source>
</evidence>
<dbReference type="Proteomes" id="UP000199412">
    <property type="component" value="Unassembled WGS sequence"/>
</dbReference>
<keyword evidence="11" id="KW-1185">Reference proteome</keyword>
<dbReference type="GO" id="GO:0046872">
    <property type="term" value="F:metal ion binding"/>
    <property type="evidence" value="ECO:0007669"/>
    <property type="project" value="UniProtKB-KW"/>
</dbReference>
<dbReference type="RefSeq" id="WP_092787836.1">
    <property type="nucleotide sequence ID" value="NZ_FNAP01000017.1"/>
</dbReference>
<dbReference type="EMBL" id="FNAP01000017">
    <property type="protein sequence ID" value="SDE93896.1"/>
    <property type="molecule type" value="Genomic_DNA"/>
</dbReference>
<evidence type="ECO:0000256" key="5">
    <source>
        <dbReference type="ARBA" id="ARBA00022833"/>
    </source>
</evidence>
<dbReference type="GO" id="GO:0004222">
    <property type="term" value="F:metalloendopeptidase activity"/>
    <property type="evidence" value="ECO:0007669"/>
    <property type="project" value="TreeGrafter"/>
</dbReference>
<evidence type="ECO:0000313" key="10">
    <source>
        <dbReference type="EMBL" id="SDE93896.1"/>
    </source>
</evidence>
<evidence type="ECO:0000256" key="1">
    <source>
        <dbReference type="ARBA" id="ARBA00001947"/>
    </source>
</evidence>
<dbReference type="FunFam" id="2.70.70.10:FF:000006">
    <property type="entry name" value="M23 family peptidase"/>
    <property type="match status" value="1"/>
</dbReference>
<sequence>MSEFDPQHLSLPPWKRALHRAFPERHVMIRTDNGGFQSWTLSSMKQAAGACIGVVMLGILTYSMAMVIWVDAVIDAKTAEVRDAQDSYKQLLAEVALYRDQIAEVTRGLENNHAVLARYVAPESVGEPVGQPEVGAEPVPEAWEEEAGRARDALLAQLAGMEEGMAELSEAHHLLGQFDDFELEMRKMVLQRDLALDENRALTERVTDLEDLVIEMETAQAALLEHFGAVARTRIADIEGSLAEVGLDVESMLDALSVEADGKGGPFVPADLPILDKPVYEASVTSLNTYVDRLGALRGLTDALPLSKPITASHRMSSPFGVRQDPFNGRMARHEGIDFSAAMGTPVLATATGKVVAAGWRRGYGRTVEISHGMGVTTRFGHLSEITVRPGQAVARGDVIGLVGNSGRSTGPHLHYEIRVRGTPRNPAQFMKAGQHVFQG</sequence>
<name>A0A1G7H0E8_9PROT</name>
<keyword evidence="5" id="KW-0862">Zinc</keyword>
<accession>A0A1G7H0E8</accession>
<dbReference type="PANTHER" id="PTHR21666">
    <property type="entry name" value="PEPTIDASE-RELATED"/>
    <property type="match status" value="1"/>
</dbReference>
<dbReference type="PANTHER" id="PTHR21666:SF288">
    <property type="entry name" value="CELL DIVISION PROTEIN YTFB"/>
    <property type="match status" value="1"/>
</dbReference>
<gene>
    <name evidence="10" type="ORF">SAMN05421720_1173</name>
</gene>
<evidence type="ECO:0000256" key="4">
    <source>
        <dbReference type="ARBA" id="ARBA00022801"/>
    </source>
</evidence>
<feature type="coiled-coil region" evidence="7">
    <location>
        <begin position="151"/>
        <end position="219"/>
    </location>
</feature>
<evidence type="ECO:0000256" key="8">
    <source>
        <dbReference type="SAM" id="Phobius"/>
    </source>
</evidence>